<organism evidence="2 3">
    <name type="scientific">Croceitalea marina</name>
    <dbReference type="NCBI Taxonomy" id="1775166"/>
    <lineage>
        <taxon>Bacteria</taxon>
        <taxon>Pseudomonadati</taxon>
        <taxon>Bacteroidota</taxon>
        <taxon>Flavobacteriia</taxon>
        <taxon>Flavobacteriales</taxon>
        <taxon>Flavobacteriaceae</taxon>
        <taxon>Croceitalea</taxon>
    </lineage>
</organism>
<evidence type="ECO:0000256" key="1">
    <source>
        <dbReference type="SAM" id="Phobius"/>
    </source>
</evidence>
<keyword evidence="1" id="KW-1133">Transmembrane helix</keyword>
<evidence type="ECO:0000313" key="3">
    <source>
        <dbReference type="Proteomes" id="UP001597526"/>
    </source>
</evidence>
<reference evidence="3" key="1">
    <citation type="journal article" date="2019" name="Int. J. Syst. Evol. Microbiol.">
        <title>The Global Catalogue of Microorganisms (GCM) 10K type strain sequencing project: providing services to taxonomists for standard genome sequencing and annotation.</title>
        <authorList>
            <consortium name="The Broad Institute Genomics Platform"/>
            <consortium name="The Broad Institute Genome Sequencing Center for Infectious Disease"/>
            <person name="Wu L."/>
            <person name="Ma J."/>
        </authorList>
    </citation>
    <scope>NUCLEOTIDE SEQUENCE [LARGE SCALE GENOMIC DNA]</scope>
    <source>
        <strain evidence="3">KCTC 52368</strain>
    </source>
</reference>
<comment type="caution">
    <text evidence="2">The sequence shown here is derived from an EMBL/GenBank/DDBJ whole genome shotgun (WGS) entry which is preliminary data.</text>
</comment>
<keyword evidence="1" id="KW-0812">Transmembrane</keyword>
<dbReference type="EMBL" id="JBHULB010000082">
    <property type="protein sequence ID" value="MFD2588825.1"/>
    <property type="molecule type" value="Genomic_DNA"/>
</dbReference>
<proteinExistence type="predicted"/>
<gene>
    <name evidence="2" type="ORF">ACFSQJ_18000</name>
</gene>
<sequence>MKRSIPPVIISALVIILKNLNLKCLDEKEVGVWCMFKGFLNDNKANIIIVSLLVFVIWNYYVSIKERNNKRDIIRGFLGRYFTQHLNGDKKNHRITVFEIRYGIVLFFGYLWHTLIRFRYYYDCSKLKTRLARTPLPWVRYLSVLTRHGIPNEDYRVTVFKIHSSDAKPNSFAVYIHNLRQTEWVKLDNINTIDLKKISNLNQLSASDKSRVKKYMNKSKIQKFSALKILGRTPVHLGGIPLFGKDPQTTSHIIMYDSNKTAFSQVKDSLVFFSKYIEIALKN</sequence>
<dbReference type="RefSeq" id="WP_377768290.1">
    <property type="nucleotide sequence ID" value="NZ_JBHULB010000082.1"/>
</dbReference>
<accession>A0ABW5N244</accession>
<keyword evidence="1" id="KW-0472">Membrane</keyword>
<protein>
    <submittedName>
        <fullName evidence="2">Uncharacterized protein</fullName>
    </submittedName>
</protein>
<dbReference type="Proteomes" id="UP001597526">
    <property type="component" value="Unassembled WGS sequence"/>
</dbReference>
<evidence type="ECO:0000313" key="2">
    <source>
        <dbReference type="EMBL" id="MFD2588825.1"/>
    </source>
</evidence>
<keyword evidence="3" id="KW-1185">Reference proteome</keyword>
<feature type="transmembrane region" description="Helical" evidence="1">
    <location>
        <begin position="46"/>
        <end position="62"/>
    </location>
</feature>
<feature type="transmembrane region" description="Helical" evidence="1">
    <location>
        <begin position="100"/>
        <end position="122"/>
    </location>
</feature>
<name>A0ABW5N244_9FLAO</name>